<comment type="caution">
    <text evidence="2">The sequence shown here is derived from an EMBL/GenBank/DDBJ whole genome shotgun (WGS) entry which is preliminary data.</text>
</comment>
<sequence length="332" mass="39477">MIIKPHIPTIYSLMLENLLRRLPENHPTYVKLTDRFGREKAGFQGEQRLDYALSKLNFNHYTLHDIRLPFNRTFFQLDSLIVTPRFLLMLEVKAYRGQVLSRNDFSQTIQQPRPHETEKIYDDPIVQVEEQKFQFSTWLEHQRIPLLPIETLVVMTHPHVILQASDRTDYFRDRVIPLSKLSSKLREINQKYKQEFMNLRESKHLAQKIAKAHTPYTPNILERWKLEFEEILPGVCCPECTHLGMERKNRRWECTRCGHRSIDAHLSALKDYYLLGNKTITNREFREFVGLESESSARYMLQKSLKSAGKTSASKYLLEFDYSKDFIRQKKR</sequence>
<gene>
    <name evidence="2" type="ORF">FPQ13_12315</name>
</gene>
<evidence type="ECO:0000313" key="2">
    <source>
        <dbReference type="EMBL" id="TSJ60051.1"/>
    </source>
</evidence>
<dbReference type="OrthoDB" id="569879at2"/>
<dbReference type="EMBL" id="VMHE01000037">
    <property type="protein sequence ID" value="TSJ60051.1"/>
    <property type="molecule type" value="Genomic_DNA"/>
</dbReference>
<evidence type="ECO:0000313" key="3">
    <source>
        <dbReference type="Proteomes" id="UP000316425"/>
    </source>
</evidence>
<proteinExistence type="predicted"/>
<organism evidence="2 3">
    <name type="scientific">Allobacillus salarius</name>
    <dbReference type="NCBI Taxonomy" id="1955272"/>
    <lineage>
        <taxon>Bacteria</taxon>
        <taxon>Bacillati</taxon>
        <taxon>Bacillota</taxon>
        <taxon>Bacilli</taxon>
        <taxon>Bacillales</taxon>
        <taxon>Bacillaceae</taxon>
        <taxon>Allobacillus</taxon>
    </lineage>
</organism>
<dbReference type="Pfam" id="PF08378">
    <property type="entry name" value="NERD"/>
    <property type="match status" value="1"/>
</dbReference>
<dbReference type="AlphaFoldDB" id="A0A556P6N0"/>
<reference evidence="2 3" key="1">
    <citation type="submission" date="2019-07" db="EMBL/GenBank/DDBJ databases">
        <title>Allobacillus sp. nov. SKP isolated from shrimp paste of Euphausiacea.</title>
        <authorList>
            <person name="Kanchanasin P."/>
            <person name="Tanasupawat S."/>
            <person name="Shi W."/>
            <person name="Wu L."/>
            <person name="Ma J."/>
        </authorList>
    </citation>
    <scope>NUCLEOTIDE SEQUENCE [LARGE SCALE GENOMIC DNA]</scope>
    <source>
        <strain evidence="2 3">SKP4-8</strain>
    </source>
</reference>
<dbReference type="Proteomes" id="UP000316425">
    <property type="component" value="Unassembled WGS sequence"/>
</dbReference>
<protein>
    <submittedName>
        <fullName evidence="2">NERD domain-containing protein</fullName>
    </submittedName>
</protein>
<name>A0A556P6N0_9BACI</name>
<keyword evidence="3" id="KW-1185">Reference proteome</keyword>
<evidence type="ECO:0000259" key="1">
    <source>
        <dbReference type="PROSITE" id="PS50965"/>
    </source>
</evidence>
<dbReference type="InterPro" id="IPR011528">
    <property type="entry name" value="NERD"/>
</dbReference>
<accession>A0A556P6N0</accession>
<feature type="domain" description="NERD" evidence="1">
    <location>
        <begin position="41"/>
        <end position="158"/>
    </location>
</feature>
<dbReference type="RefSeq" id="WP_144089624.1">
    <property type="nucleotide sequence ID" value="NZ_VMHE01000037.1"/>
</dbReference>
<dbReference type="PROSITE" id="PS50965">
    <property type="entry name" value="NERD"/>
    <property type="match status" value="1"/>
</dbReference>